<dbReference type="Proteomes" id="UP000293902">
    <property type="component" value="Chromosome"/>
</dbReference>
<dbReference type="InterPro" id="IPR015422">
    <property type="entry name" value="PyrdxlP-dep_Trfase_small"/>
</dbReference>
<evidence type="ECO:0000259" key="7">
    <source>
        <dbReference type="Pfam" id="PF00155"/>
    </source>
</evidence>
<keyword evidence="4 9" id="KW-0808">Transferase</keyword>
<proteinExistence type="inferred from homology"/>
<dbReference type="GO" id="GO:0030170">
    <property type="term" value="F:pyridoxal phosphate binding"/>
    <property type="evidence" value="ECO:0007669"/>
    <property type="project" value="InterPro"/>
</dbReference>
<accession>A0A328FGA8</accession>
<organism evidence="9 10">
    <name type="scientific">Desulfobacter hydrogenophilus</name>
    <dbReference type="NCBI Taxonomy" id="2291"/>
    <lineage>
        <taxon>Bacteria</taxon>
        <taxon>Pseudomonadati</taxon>
        <taxon>Thermodesulfobacteriota</taxon>
        <taxon>Desulfobacteria</taxon>
        <taxon>Desulfobacterales</taxon>
        <taxon>Desulfobacteraceae</taxon>
        <taxon>Desulfobacter</taxon>
    </lineage>
</organism>
<keyword evidence="3 9" id="KW-0032">Aminotransferase</keyword>
<dbReference type="EMBL" id="CP036313">
    <property type="protein sequence ID" value="QBH12354.1"/>
    <property type="molecule type" value="Genomic_DNA"/>
</dbReference>
<protein>
    <recommendedName>
        <fullName evidence="6">alanine transaminase</fullName>
        <ecNumber evidence="6">2.6.1.2</ecNumber>
    </recommendedName>
</protein>
<dbReference type="EC" id="2.6.1.2" evidence="6"/>
<evidence type="ECO:0000256" key="5">
    <source>
        <dbReference type="ARBA" id="ARBA00022898"/>
    </source>
</evidence>
<dbReference type="CDD" id="cd00609">
    <property type="entry name" value="AAT_like"/>
    <property type="match status" value="1"/>
</dbReference>
<keyword evidence="5" id="KW-0663">Pyridoxal phosphate</keyword>
<reference evidence="8 11" key="2">
    <citation type="submission" date="2019-02" db="EMBL/GenBank/DDBJ databases">
        <title>Complete genome sequence of Desulfobacter hydrogenophilus AcRS1.</title>
        <authorList>
            <person name="Marietou A."/>
            <person name="Lund M.B."/>
            <person name="Marshall I.P.G."/>
            <person name="Schreiber L."/>
            <person name="Jorgensen B."/>
        </authorList>
    </citation>
    <scope>NUCLEOTIDE SEQUENCE [LARGE SCALE GENOMIC DNA]</scope>
    <source>
        <strain evidence="8 11">AcRS1</strain>
    </source>
</reference>
<dbReference type="AlphaFoldDB" id="A0A328FGA8"/>
<dbReference type="GO" id="GO:0004021">
    <property type="term" value="F:L-alanine:2-oxoglutarate aminotransferase activity"/>
    <property type="evidence" value="ECO:0007669"/>
    <property type="project" value="UniProtKB-EC"/>
</dbReference>
<dbReference type="PANTHER" id="PTHR43488:SF2">
    <property type="entry name" value="GLUTAMATE-PYRUVATE AMINOTRANSFERASE ALAA"/>
    <property type="match status" value="1"/>
</dbReference>
<evidence type="ECO:0000313" key="10">
    <source>
        <dbReference type="Proteomes" id="UP000248798"/>
    </source>
</evidence>
<name>A0A328FGA8_9BACT</name>
<dbReference type="InterPro" id="IPR015421">
    <property type="entry name" value="PyrdxlP-dep_Trfase_major"/>
</dbReference>
<evidence type="ECO:0000313" key="8">
    <source>
        <dbReference type="EMBL" id="QBH12354.1"/>
    </source>
</evidence>
<evidence type="ECO:0000313" key="11">
    <source>
        <dbReference type="Proteomes" id="UP000293902"/>
    </source>
</evidence>
<dbReference type="Proteomes" id="UP000248798">
    <property type="component" value="Unassembled WGS sequence"/>
</dbReference>
<dbReference type="Gene3D" id="3.90.1150.10">
    <property type="entry name" value="Aspartate Aminotransferase, domain 1"/>
    <property type="match status" value="1"/>
</dbReference>
<keyword evidence="11" id="KW-1185">Reference proteome</keyword>
<dbReference type="InterPro" id="IPR004839">
    <property type="entry name" value="Aminotransferase_I/II_large"/>
</dbReference>
<dbReference type="OrthoDB" id="9804474at2"/>
<dbReference type="EMBL" id="QLNI01000019">
    <property type="protein sequence ID" value="RAM02045.1"/>
    <property type="molecule type" value="Genomic_DNA"/>
</dbReference>
<feature type="domain" description="Aminotransferase class I/classII large" evidence="7">
    <location>
        <begin position="34"/>
        <end position="386"/>
    </location>
</feature>
<evidence type="ECO:0000256" key="4">
    <source>
        <dbReference type="ARBA" id="ARBA00022679"/>
    </source>
</evidence>
<dbReference type="Pfam" id="PF00155">
    <property type="entry name" value="Aminotran_1_2"/>
    <property type="match status" value="1"/>
</dbReference>
<sequence>MNPIPSSDRMKNVHSDIRGPVFEKAMKMVSAGIDVLRLNTGNPETFGFTMPDSVRTALMNNVDKAVGYCDLKGMPEARKAICDYHVGKGILDLTMDDIFIGNGVSEVVNMAMTTFLNPGDEILIPSPSYSLWTNMAYIVGATPVLYHCDEASEWYPDVVDIRKKITPQTRAILIINPNNPTGALYSKEVLEQIIQIAREHNLLICSDEIYDRLVMDELEHVSTAALAPDMPVFTFNGLSKSHIVCGFRCGWLAISGPRQQIGGLIASITKLAAMRLCGNALTQLVIPAALADDESTKALISPGGRIYEQREATIKALDQIEGITYVKNAAAFYLFPKIDTPKFNITNDKKFVLDLLENKHILLVAGSGFDWPEPNHFRIVMLPESKVLSNAMQELGDFLNTYRQK</sequence>
<dbReference type="InterPro" id="IPR015424">
    <property type="entry name" value="PyrdxlP-dep_Trfase"/>
</dbReference>
<dbReference type="InterPro" id="IPR051926">
    <property type="entry name" value="Ala_Aminotransferase"/>
</dbReference>
<reference evidence="9 10" key="1">
    <citation type="submission" date="2018-06" db="EMBL/GenBank/DDBJ databases">
        <title>Complete Genome Sequence of Desulfobacter hydrogenophilus (DSM3380).</title>
        <authorList>
            <person name="Marietou A."/>
            <person name="Schreiber L."/>
            <person name="Marshall I."/>
            <person name="Jorgensen B."/>
        </authorList>
    </citation>
    <scope>NUCLEOTIDE SEQUENCE [LARGE SCALE GENOMIC DNA]</scope>
    <source>
        <strain evidence="9 10">DSM 3380</strain>
    </source>
</reference>
<evidence type="ECO:0000256" key="1">
    <source>
        <dbReference type="ARBA" id="ARBA00001933"/>
    </source>
</evidence>
<dbReference type="Gene3D" id="3.40.640.10">
    <property type="entry name" value="Type I PLP-dependent aspartate aminotransferase-like (Major domain)"/>
    <property type="match status" value="1"/>
</dbReference>
<dbReference type="PANTHER" id="PTHR43488">
    <property type="entry name" value="GLUTAMATE-PYRUVATE AMINOTRANSFERASE ALAA"/>
    <property type="match status" value="1"/>
</dbReference>
<comment type="cofactor">
    <cofactor evidence="1">
        <name>pyridoxal 5'-phosphate</name>
        <dbReference type="ChEBI" id="CHEBI:597326"/>
    </cofactor>
</comment>
<evidence type="ECO:0000313" key="9">
    <source>
        <dbReference type="EMBL" id="RAM02045.1"/>
    </source>
</evidence>
<evidence type="ECO:0000256" key="6">
    <source>
        <dbReference type="ARBA" id="ARBA00026106"/>
    </source>
</evidence>
<comment type="similarity">
    <text evidence="2">Belongs to the class-I pyridoxal-phosphate-dependent aminotransferase family.</text>
</comment>
<evidence type="ECO:0000256" key="3">
    <source>
        <dbReference type="ARBA" id="ARBA00022576"/>
    </source>
</evidence>
<evidence type="ECO:0000256" key="2">
    <source>
        <dbReference type="ARBA" id="ARBA00007441"/>
    </source>
</evidence>
<dbReference type="RefSeq" id="WP_111956429.1">
    <property type="nucleotide sequence ID" value="NZ_CP036313.1"/>
</dbReference>
<gene>
    <name evidence="9" type="ORF">DO021_10545</name>
    <name evidence="8" type="ORF">EYB58_05150</name>
</gene>
<dbReference type="SUPFAM" id="SSF53383">
    <property type="entry name" value="PLP-dependent transferases"/>
    <property type="match status" value="1"/>
</dbReference>